<proteinExistence type="predicted"/>
<organism evidence="2 3">
    <name type="scientific">Spirosoma foliorum</name>
    <dbReference type="NCBI Taxonomy" id="2710596"/>
    <lineage>
        <taxon>Bacteria</taxon>
        <taxon>Pseudomonadati</taxon>
        <taxon>Bacteroidota</taxon>
        <taxon>Cytophagia</taxon>
        <taxon>Cytophagales</taxon>
        <taxon>Cytophagaceae</taxon>
        <taxon>Spirosoma</taxon>
    </lineage>
</organism>
<sequence>MIISQRVLSIFLVVLIFLTGLTYFYRNPTGDDAWFAEQSYWLHKDGIIRSEFFRGILGWEKQLFASHKLFLAFGALLFDLFGYHLPVIQFVGLIPFCVLIGELCFYIYQKEHRLNSWHLIFSLVLVFSNGLLVKMSFENRPELLVSALGFGSFLCIHQAKKNNMKIIAAAILAGMAMLCHLNGVIFLIAGFFVLVYQRYYKQAFLFAIAGGATGLLYFLDVFLATDGLARWYYQFSNDPATRDAFGWKSKLLVMLTYPEMFFESPEQAALTIVFVYILIKQRKFVKTLPKLVKTYSLTVLIAFWLITKDGAGTYMPIFMPFMFVFIYELYKSNSFKDVGFQFVLAVYFSIGLYGIIEIIYKNFSQEYLPVAYEKLRPYLPSKKSGLVPLTFFFNEYDRYSHLLSSENYVHNSTTTNDPSAQMAGWAHQHKADFILMDYQFRPEYFYPEPGKPSLPYYKLTYFDKRFAIYKANVK</sequence>
<feature type="transmembrane region" description="Helical" evidence="1">
    <location>
        <begin position="260"/>
        <end position="279"/>
    </location>
</feature>
<dbReference type="KEGG" id="sfol:H3H32_29045"/>
<keyword evidence="1" id="KW-0472">Membrane</keyword>
<feature type="transmembrane region" description="Helical" evidence="1">
    <location>
        <begin position="114"/>
        <end position="131"/>
    </location>
</feature>
<feature type="transmembrane region" description="Helical" evidence="1">
    <location>
        <begin position="7"/>
        <end position="25"/>
    </location>
</feature>
<feature type="transmembrane region" description="Helical" evidence="1">
    <location>
        <begin position="166"/>
        <end position="196"/>
    </location>
</feature>
<evidence type="ECO:0000256" key="1">
    <source>
        <dbReference type="SAM" id="Phobius"/>
    </source>
</evidence>
<evidence type="ECO:0008006" key="4">
    <source>
        <dbReference type="Google" id="ProtNLM"/>
    </source>
</evidence>
<name>A0A7G5GSV6_9BACT</name>
<dbReference type="Proteomes" id="UP000515369">
    <property type="component" value="Chromosome"/>
</dbReference>
<keyword evidence="3" id="KW-1185">Reference proteome</keyword>
<keyword evidence="1" id="KW-0812">Transmembrane</keyword>
<evidence type="ECO:0000313" key="3">
    <source>
        <dbReference type="Proteomes" id="UP000515369"/>
    </source>
</evidence>
<dbReference type="AlphaFoldDB" id="A0A7G5GSV6"/>
<feature type="transmembrane region" description="Helical" evidence="1">
    <location>
        <begin position="342"/>
        <end position="360"/>
    </location>
</feature>
<protein>
    <recommendedName>
        <fullName evidence="4">Glycosyltransferase RgtA/B/C/D-like domain-containing protein</fullName>
    </recommendedName>
</protein>
<reference evidence="2 3" key="1">
    <citation type="submission" date="2020-07" db="EMBL/GenBank/DDBJ databases">
        <title>Spirosoma foliorum sp. nov., isolated from the leaves on the Nejang mountain Korea, Republic of.</title>
        <authorList>
            <person name="Ho H."/>
            <person name="Lee Y.-J."/>
            <person name="Nurcahyanto D.-A."/>
            <person name="Kim S.-G."/>
        </authorList>
    </citation>
    <scope>NUCLEOTIDE SEQUENCE [LARGE SCALE GENOMIC DNA]</scope>
    <source>
        <strain evidence="2 3">PL0136</strain>
    </source>
</reference>
<gene>
    <name evidence="2" type="ORF">H3H32_29045</name>
</gene>
<feature type="transmembrane region" description="Helical" evidence="1">
    <location>
        <begin position="291"/>
        <end position="307"/>
    </location>
</feature>
<accession>A0A7G5GSV6</accession>
<feature type="transmembrane region" description="Helical" evidence="1">
    <location>
        <begin position="90"/>
        <end position="108"/>
    </location>
</feature>
<evidence type="ECO:0000313" key="2">
    <source>
        <dbReference type="EMBL" id="QMW01948.1"/>
    </source>
</evidence>
<keyword evidence="1" id="KW-1133">Transmembrane helix</keyword>
<dbReference type="EMBL" id="CP059732">
    <property type="protein sequence ID" value="QMW01948.1"/>
    <property type="molecule type" value="Genomic_DNA"/>
</dbReference>
<dbReference type="RefSeq" id="WP_182459224.1">
    <property type="nucleotide sequence ID" value="NZ_CP059732.1"/>
</dbReference>
<feature type="transmembrane region" description="Helical" evidence="1">
    <location>
        <begin position="203"/>
        <end position="224"/>
    </location>
</feature>